<dbReference type="RefSeq" id="WP_264842213.1">
    <property type="nucleotide sequence ID" value="NZ_AP025628.1"/>
</dbReference>
<dbReference type="SMART" id="SM00283">
    <property type="entry name" value="MA"/>
    <property type="match status" value="1"/>
</dbReference>
<dbReference type="EMBL" id="AP025628">
    <property type="protein sequence ID" value="BDG61578.1"/>
    <property type="molecule type" value="Genomic_DNA"/>
</dbReference>
<accession>A0AA35G9L0</accession>
<dbReference type="Pfam" id="PF00015">
    <property type="entry name" value="MCPsignal"/>
    <property type="match status" value="1"/>
</dbReference>
<feature type="region of interest" description="Disordered" evidence="3">
    <location>
        <begin position="1"/>
        <end position="28"/>
    </location>
</feature>
<reference evidence="5" key="1">
    <citation type="submission" date="2022-03" db="EMBL/GenBank/DDBJ databases">
        <title>Complete genome sequence of Caldinitratiruptor microaerophilus.</title>
        <authorList>
            <person name="Mukaiyama R."/>
            <person name="Nishiyama T."/>
            <person name="Ueda K."/>
        </authorList>
    </citation>
    <scope>NUCLEOTIDE SEQUENCE</scope>
    <source>
        <strain evidence="5">JCM 16183</strain>
    </source>
</reference>
<evidence type="ECO:0000256" key="1">
    <source>
        <dbReference type="ARBA" id="ARBA00023224"/>
    </source>
</evidence>
<dbReference type="PANTHER" id="PTHR32089">
    <property type="entry name" value="METHYL-ACCEPTING CHEMOTAXIS PROTEIN MCPB"/>
    <property type="match status" value="1"/>
</dbReference>
<dbReference type="SUPFAM" id="SSF58104">
    <property type="entry name" value="Methyl-accepting chemotaxis protein (MCP) signaling domain"/>
    <property type="match status" value="1"/>
</dbReference>
<dbReference type="InterPro" id="IPR004089">
    <property type="entry name" value="MCPsignal_dom"/>
</dbReference>
<gene>
    <name evidence="5" type="ORF">caldi_26680</name>
</gene>
<name>A0AA35G9L0_9FIRM</name>
<feature type="compositionally biased region" description="Basic and acidic residues" evidence="3">
    <location>
        <begin position="1"/>
        <end position="12"/>
    </location>
</feature>
<dbReference type="AlphaFoldDB" id="A0AA35G9L0"/>
<dbReference type="Gene3D" id="1.10.287.950">
    <property type="entry name" value="Methyl-accepting chemotaxis protein"/>
    <property type="match status" value="1"/>
</dbReference>
<keyword evidence="1 2" id="KW-0807">Transducer</keyword>
<proteinExistence type="predicted"/>
<dbReference type="PANTHER" id="PTHR32089:SF120">
    <property type="entry name" value="METHYL-ACCEPTING CHEMOTAXIS PROTEIN TLPQ"/>
    <property type="match status" value="1"/>
</dbReference>
<dbReference type="PROSITE" id="PS50111">
    <property type="entry name" value="CHEMOTAXIS_TRANSDUC_2"/>
    <property type="match status" value="1"/>
</dbReference>
<evidence type="ECO:0000259" key="4">
    <source>
        <dbReference type="PROSITE" id="PS50111"/>
    </source>
</evidence>
<evidence type="ECO:0000256" key="3">
    <source>
        <dbReference type="SAM" id="MobiDB-lite"/>
    </source>
</evidence>
<keyword evidence="6" id="KW-1185">Reference proteome</keyword>
<evidence type="ECO:0000256" key="2">
    <source>
        <dbReference type="PROSITE-ProRule" id="PRU00284"/>
    </source>
</evidence>
<protein>
    <recommendedName>
        <fullName evidence="4">Methyl-accepting transducer domain-containing protein</fullName>
    </recommendedName>
</protein>
<feature type="domain" description="Methyl-accepting transducer" evidence="4">
    <location>
        <begin position="84"/>
        <end position="320"/>
    </location>
</feature>
<evidence type="ECO:0000313" key="5">
    <source>
        <dbReference type="EMBL" id="BDG61578.1"/>
    </source>
</evidence>
<dbReference type="Proteomes" id="UP001163687">
    <property type="component" value="Chromosome"/>
</dbReference>
<organism evidence="5 6">
    <name type="scientific">Caldinitratiruptor microaerophilus</name>
    <dbReference type="NCBI Taxonomy" id="671077"/>
    <lineage>
        <taxon>Bacteria</taxon>
        <taxon>Bacillati</taxon>
        <taxon>Bacillota</taxon>
        <taxon>Clostridia</taxon>
        <taxon>Eubacteriales</taxon>
        <taxon>Symbiobacteriaceae</taxon>
        <taxon>Caldinitratiruptor</taxon>
    </lineage>
</organism>
<dbReference type="GO" id="GO:0016020">
    <property type="term" value="C:membrane"/>
    <property type="evidence" value="ECO:0007669"/>
    <property type="project" value="InterPro"/>
</dbReference>
<evidence type="ECO:0000313" key="6">
    <source>
        <dbReference type="Proteomes" id="UP001163687"/>
    </source>
</evidence>
<sequence length="580" mass="62768">MLRNVAELRSEGAAEQVPSSSGEPGPEGAALATLVRSVENALAQLAQLDGQGPALQGPELERISRILQDFRAQLRASLVGLEGVISRAAVGAARSSVRIRTVAGHMEEVHRSVETLAESTRQVQGGADQVARAATEAAGLAAQVERMTGEGRQITAEALAAIRRLRDQSQAMAERLGQLVERMREITQVSGVIESIAAQTKLLALNAAIEAARAGVHGRGFAVVADEVRKLAEGTAKRAREIGGLVQAIRTELEPSQQLIREAVEQAREGAGRAEAAGAALEAIDRLARETAGHMQDIASAVEEQNAATESVFEALRDTVGRIRSVKEETENVSRETFTLSALTEEAYGYLGPFRTGTIFHRALALARELDRRCRAVFEEAIDQGRISLESVLELRYTEIKGAAVRRLARLFDVSRVPPQGFTPPKYSTAYDAVVDEALQRHMDEILGREPKLIFALVIDLNTYAPIHNSIYCKDWTGVPEKDLVGNRIKRFFHDQGVLVRGARVGLGPAALRLPNVASREDFLRAGCDLREPPGGSQDFLVQTYARDTGAVTAALTIPFFVKGHRYGAVLLGWTDDGSR</sequence>
<dbReference type="KEGG" id="cmic:caldi_26680"/>
<dbReference type="GO" id="GO:0007165">
    <property type="term" value="P:signal transduction"/>
    <property type="evidence" value="ECO:0007669"/>
    <property type="project" value="UniProtKB-KW"/>
</dbReference>